<feature type="domain" description="Amidohydrolase-related" evidence="2">
    <location>
        <begin position="92"/>
        <end position="301"/>
    </location>
</feature>
<dbReference type="InterPro" id="IPR006680">
    <property type="entry name" value="Amidohydro-rel"/>
</dbReference>
<keyword evidence="4" id="KW-1185">Reference proteome</keyword>
<evidence type="ECO:0000259" key="2">
    <source>
        <dbReference type="Pfam" id="PF04909"/>
    </source>
</evidence>
<keyword evidence="1" id="KW-0456">Lyase</keyword>
<dbReference type="EMBL" id="BAAAPL010000001">
    <property type="protein sequence ID" value="GAA1688137.1"/>
    <property type="molecule type" value="Genomic_DNA"/>
</dbReference>
<dbReference type="RefSeq" id="WP_344067851.1">
    <property type="nucleotide sequence ID" value="NZ_BAAAPL010000001.1"/>
</dbReference>
<dbReference type="Pfam" id="PF04909">
    <property type="entry name" value="Amidohydro_2"/>
    <property type="match status" value="1"/>
</dbReference>
<comment type="caution">
    <text evidence="3">The sequence shown here is derived from an EMBL/GenBank/DDBJ whole genome shotgun (WGS) entry which is preliminary data.</text>
</comment>
<reference evidence="3 4" key="1">
    <citation type="journal article" date="2019" name="Int. J. Syst. Evol. Microbiol.">
        <title>The Global Catalogue of Microorganisms (GCM) 10K type strain sequencing project: providing services to taxonomists for standard genome sequencing and annotation.</title>
        <authorList>
            <consortium name="The Broad Institute Genomics Platform"/>
            <consortium name="The Broad Institute Genome Sequencing Center for Infectious Disease"/>
            <person name="Wu L."/>
            <person name="Ma J."/>
        </authorList>
    </citation>
    <scope>NUCLEOTIDE SEQUENCE [LARGE SCALE GENOMIC DNA]</scope>
    <source>
        <strain evidence="3 4">JCM 15577</strain>
    </source>
</reference>
<gene>
    <name evidence="3" type="ORF">GCM10009808_01390</name>
</gene>
<dbReference type="PANTHER" id="PTHR21240">
    <property type="entry name" value="2-AMINO-3-CARBOXYLMUCONATE-6-SEMIALDEHYDE DECARBOXYLASE"/>
    <property type="match status" value="1"/>
</dbReference>
<dbReference type="Gene3D" id="3.20.20.140">
    <property type="entry name" value="Metal-dependent hydrolases"/>
    <property type="match status" value="1"/>
</dbReference>
<dbReference type="Proteomes" id="UP001501690">
    <property type="component" value="Unassembled WGS sequence"/>
</dbReference>
<proteinExistence type="predicted"/>
<dbReference type="InterPro" id="IPR032466">
    <property type="entry name" value="Metal_Hydrolase"/>
</dbReference>
<evidence type="ECO:0000313" key="3">
    <source>
        <dbReference type="EMBL" id="GAA1688137.1"/>
    </source>
</evidence>
<dbReference type="GO" id="GO:0016787">
    <property type="term" value="F:hydrolase activity"/>
    <property type="evidence" value="ECO:0007669"/>
    <property type="project" value="UniProtKB-KW"/>
</dbReference>
<protein>
    <submittedName>
        <fullName evidence="3">4-hydroxyphenyl-beta-ketoacyl-CoA hydrolase</fullName>
    </submittedName>
</protein>
<accession>A0ABN2HHP2</accession>
<dbReference type="InterPro" id="IPR032465">
    <property type="entry name" value="ACMSD"/>
</dbReference>
<evidence type="ECO:0000313" key="4">
    <source>
        <dbReference type="Proteomes" id="UP001501690"/>
    </source>
</evidence>
<organism evidence="3 4">
    <name type="scientific">Microbacterium sediminicola</name>
    <dbReference type="NCBI Taxonomy" id="415210"/>
    <lineage>
        <taxon>Bacteria</taxon>
        <taxon>Bacillati</taxon>
        <taxon>Actinomycetota</taxon>
        <taxon>Actinomycetes</taxon>
        <taxon>Micrococcales</taxon>
        <taxon>Microbacteriaceae</taxon>
        <taxon>Microbacterium</taxon>
    </lineage>
</organism>
<dbReference type="CDD" id="cd01292">
    <property type="entry name" value="metallo-dependent_hydrolases"/>
    <property type="match status" value="1"/>
</dbReference>
<dbReference type="SUPFAM" id="SSF51556">
    <property type="entry name" value="Metallo-dependent hydrolases"/>
    <property type="match status" value="1"/>
</dbReference>
<sequence length="302" mass="32231">MRVDTHLHIYADPARGLYEIENYPIVEYGQKDVTLAGVGGSVDDALAALADGGFDYATVLGSFEVPSYPDPPEGAVHWPTTPVHPELRDDLIAYNKWVCEMTAPHAQLLPFVSANPAVMTSEESYAHLSEAFGDWGARGMKLHPIAIRTYPDDPGMAGVYDALTEAGAPIVFHSGPDTRGKGFSEPGAFAALAAERPELKVVLAHLGGGSWRDTLALADAYPHLMFDLSEIVIWIDATEGPSALEVATLVQGIGAARITLGSDFPWYTPGQTAAIVEELPLLSRAEKEAILGENAARLLGLA</sequence>
<dbReference type="PANTHER" id="PTHR21240:SF28">
    <property type="entry name" value="ISO-OROTATE DECARBOXYLASE (EUROFUNG)"/>
    <property type="match status" value="1"/>
</dbReference>
<evidence type="ECO:0000256" key="1">
    <source>
        <dbReference type="ARBA" id="ARBA00023239"/>
    </source>
</evidence>
<keyword evidence="3" id="KW-0378">Hydrolase</keyword>
<name>A0ABN2HHP2_9MICO</name>